<dbReference type="AlphaFoldDB" id="A0AAE4LST1"/>
<reference evidence="1" key="1">
    <citation type="submission" date="2023-10" db="EMBL/GenBank/DDBJ databases">
        <title>Genome of Potential pathogenic bacteria in Crohn's disease.</title>
        <authorList>
            <person name="Rodriguez-Palacios A."/>
        </authorList>
    </citation>
    <scope>NUCLEOTIDE SEQUENCE</scope>
    <source>
        <strain evidence="1">CavFT-hAR62</strain>
    </source>
</reference>
<gene>
    <name evidence="1" type="ORF">RVH45_07975</name>
</gene>
<accession>A0AAE4LST1</accession>
<name>A0AAE4LST1_9BACT</name>
<evidence type="ECO:0000313" key="1">
    <source>
        <dbReference type="EMBL" id="MDU0269839.1"/>
    </source>
</evidence>
<evidence type="ECO:0000313" key="2">
    <source>
        <dbReference type="Proteomes" id="UP001181086"/>
    </source>
</evidence>
<comment type="caution">
    <text evidence="1">The sequence shown here is derived from an EMBL/GenBank/DDBJ whole genome shotgun (WGS) entry which is preliminary data.</text>
</comment>
<dbReference type="Proteomes" id="UP001181086">
    <property type="component" value="Unassembled WGS sequence"/>
</dbReference>
<dbReference type="EMBL" id="JAWDEV010000007">
    <property type="protein sequence ID" value="MDU0269839.1"/>
    <property type="molecule type" value="Genomic_DNA"/>
</dbReference>
<organism evidence="1 2">
    <name type="scientific">Phocaeicola dorei</name>
    <dbReference type="NCBI Taxonomy" id="357276"/>
    <lineage>
        <taxon>Bacteria</taxon>
        <taxon>Pseudomonadati</taxon>
        <taxon>Bacteroidota</taxon>
        <taxon>Bacteroidia</taxon>
        <taxon>Bacteroidales</taxon>
        <taxon>Bacteroidaceae</taxon>
        <taxon>Phocaeicola</taxon>
    </lineage>
</organism>
<proteinExistence type="predicted"/>
<protein>
    <submittedName>
        <fullName evidence="1">Uncharacterized protein</fullName>
    </submittedName>
</protein>
<sequence length="86" mass="10239">MRKSYVRDVDCAPQGVPNIAYPWLLKNWDIFIRPLIRRNALIVGFVKKHAHRCMIRYVCIRQWHTPHGRKTKKTIEAALPAVWLLY</sequence>